<evidence type="ECO:0000256" key="1">
    <source>
        <dbReference type="SAM" id="MobiDB-lite"/>
    </source>
</evidence>
<feature type="compositionally biased region" description="Gly residues" evidence="1">
    <location>
        <begin position="1"/>
        <end position="13"/>
    </location>
</feature>
<name>A0ABT0JZB3_9ACTN</name>
<reference evidence="2 3" key="1">
    <citation type="submission" date="2022-04" db="EMBL/GenBank/DDBJ databases">
        <title>Genome diversity in the genus Frankia.</title>
        <authorList>
            <person name="Carlos-Shanley C."/>
            <person name="Hahn D."/>
        </authorList>
    </citation>
    <scope>NUCLEOTIDE SEQUENCE [LARGE SCALE GENOMIC DNA]</scope>
    <source>
        <strain evidence="2 3">Ag45/Mut15</strain>
    </source>
</reference>
<evidence type="ECO:0000313" key="3">
    <source>
        <dbReference type="Proteomes" id="UP001201873"/>
    </source>
</evidence>
<feature type="region of interest" description="Disordered" evidence="1">
    <location>
        <begin position="1"/>
        <end position="44"/>
    </location>
</feature>
<gene>
    <name evidence="2" type="ORF">MXD59_14015</name>
</gene>
<dbReference type="Proteomes" id="UP001201873">
    <property type="component" value="Unassembled WGS sequence"/>
</dbReference>
<dbReference type="EMBL" id="JALKFT010000012">
    <property type="protein sequence ID" value="MCK9876883.1"/>
    <property type="molecule type" value="Genomic_DNA"/>
</dbReference>
<sequence>MTGTGAVGVGGDGQAVPTGTPTEVPGQDRCGSGHWSARSRTEPSEQVTLVGCSVGWSVVPGSDRQIGVAAGAGAAPLAEWPGWPGRRLGHCGEFPVPVGQVASAVRCVGAAEVLGQDRPGQSASAEPAGVDVADGQGAGPGGGGAQLSVCPPVAALPEAATTPFVAITGTRETVAFGGQAVGLGDSQAGTNALEAMLARQSSGWVGQALVAEAVGEQLAEPGEVMPALGVPVVGGDVPGVPGVPGVPVPVDGVPVVGLVVAAVGAGVVGSGFGSALGVDPPVGDPASPEPPEPPSVGGPVVVVDPPPEVGEAPSVVVPPAPAAGVDPVDAVDAVEPSVAAALVGSPAAAALIGTPAPAGVPNPVATPAPTHSSRTLRKMTATEPRDDRSPRDAPNRDDRAVHRPAARWPDIGRPPGANGNTAITARQHSSLKTRGARLTLRA</sequence>
<proteinExistence type="predicted"/>
<evidence type="ECO:0000313" key="2">
    <source>
        <dbReference type="EMBL" id="MCK9876883.1"/>
    </source>
</evidence>
<feature type="region of interest" description="Disordered" evidence="1">
    <location>
        <begin position="356"/>
        <end position="442"/>
    </location>
</feature>
<feature type="compositionally biased region" description="Polar residues" evidence="1">
    <location>
        <begin position="418"/>
        <end position="428"/>
    </location>
</feature>
<feature type="compositionally biased region" description="Basic and acidic residues" evidence="1">
    <location>
        <begin position="383"/>
        <end position="401"/>
    </location>
</feature>
<comment type="caution">
    <text evidence="2">The sequence shown here is derived from an EMBL/GenBank/DDBJ whole genome shotgun (WGS) entry which is preliminary data.</text>
</comment>
<organism evidence="2 3">
    <name type="scientific">Frankia umida</name>
    <dbReference type="NCBI Taxonomy" id="573489"/>
    <lineage>
        <taxon>Bacteria</taxon>
        <taxon>Bacillati</taxon>
        <taxon>Actinomycetota</taxon>
        <taxon>Actinomycetes</taxon>
        <taxon>Frankiales</taxon>
        <taxon>Frankiaceae</taxon>
        <taxon>Frankia</taxon>
    </lineage>
</organism>
<feature type="region of interest" description="Disordered" evidence="1">
    <location>
        <begin position="117"/>
        <end position="144"/>
    </location>
</feature>
<feature type="compositionally biased region" description="Pro residues" evidence="1">
    <location>
        <begin position="287"/>
        <end position="296"/>
    </location>
</feature>
<protein>
    <submittedName>
        <fullName evidence="2">Uncharacterized protein</fullName>
    </submittedName>
</protein>
<dbReference type="RefSeq" id="WP_248825195.1">
    <property type="nucleotide sequence ID" value="NZ_JALKFT010000012.1"/>
</dbReference>
<feature type="region of interest" description="Disordered" evidence="1">
    <location>
        <begin position="279"/>
        <end position="299"/>
    </location>
</feature>
<accession>A0ABT0JZB3</accession>
<keyword evidence="3" id="KW-1185">Reference proteome</keyword>